<dbReference type="Pfam" id="PF03466">
    <property type="entry name" value="LysR_substrate"/>
    <property type="match status" value="1"/>
</dbReference>
<dbReference type="InterPro" id="IPR036390">
    <property type="entry name" value="WH_DNA-bd_sf"/>
</dbReference>
<dbReference type="SUPFAM" id="SSF53850">
    <property type="entry name" value="Periplasmic binding protein-like II"/>
    <property type="match status" value="1"/>
</dbReference>
<keyword evidence="4" id="KW-0804">Transcription</keyword>
<dbReference type="RefSeq" id="WP_182495087.1">
    <property type="nucleotide sequence ID" value="NZ_BAAAKT010000002.1"/>
</dbReference>
<dbReference type="Gene3D" id="3.40.190.10">
    <property type="entry name" value="Periplasmic binding protein-like II"/>
    <property type="match status" value="2"/>
</dbReference>
<dbReference type="Pfam" id="PF00126">
    <property type="entry name" value="HTH_1"/>
    <property type="match status" value="1"/>
</dbReference>
<dbReference type="InterPro" id="IPR036388">
    <property type="entry name" value="WH-like_DNA-bd_sf"/>
</dbReference>
<feature type="domain" description="HTH lysR-type" evidence="5">
    <location>
        <begin position="3"/>
        <end position="60"/>
    </location>
</feature>
<keyword evidence="3 6" id="KW-0238">DNA-binding</keyword>
<dbReference type="GO" id="GO:0032993">
    <property type="term" value="C:protein-DNA complex"/>
    <property type="evidence" value="ECO:0007669"/>
    <property type="project" value="TreeGrafter"/>
</dbReference>
<reference evidence="6 7" key="1">
    <citation type="submission" date="2020-08" db="EMBL/GenBank/DDBJ databases">
        <title>Sequencing the genomes of 1000 actinobacteria strains.</title>
        <authorList>
            <person name="Klenk H.-P."/>
        </authorList>
    </citation>
    <scope>NUCLEOTIDE SEQUENCE [LARGE SCALE GENOMIC DNA]</scope>
    <source>
        <strain evidence="6 7">DSM 19081</strain>
    </source>
</reference>
<dbReference type="Proteomes" id="UP000546252">
    <property type="component" value="Unassembled WGS sequence"/>
</dbReference>
<comment type="caution">
    <text evidence="6">The sequence shown here is derived from an EMBL/GenBank/DDBJ whole genome shotgun (WGS) entry which is preliminary data.</text>
</comment>
<evidence type="ECO:0000256" key="4">
    <source>
        <dbReference type="ARBA" id="ARBA00023163"/>
    </source>
</evidence>
<dbReference type="GO" id="GO:0003700">
    <property type="term" value="F:DNA-binding transcription factor activity"/>
    <property type="evidence" value="ECO:0007669"/>
    <property type="project" value="InterPro"/>
</dbReference>
<dbReference type="PROSITE" id="PS50931">
    <property type="entry name" value="HTH_LYSR"/>
    <property type="match status" value="1"/>
</dbReference>
<evidence type="ECO:0000313" key="7">
    <source>
        <dbReference type="Proteomes" id="UP000546252"/>
    </source>
</evidence>
<protein>
    <submittedName>
        <fullName evidence="6">DNA-binding transcriptional LysR family regulator</fullName>
    </submittedName>
</protein>
<evidence type="ECO:0000313" key="6">
    <source>
        <dbReference type="EMBL" id="MBA8920882.1"/>
    </source>
</evidence>
<dbReference type="Gene3D" id="1.10.10.10">
    <property type="entry name" value="Winged helix-like DNA-binding domain superfamily/Winged helix DNA-binding domain"/>
    <property type="match status" value="1"/>
</dbReference>
<accession>A0A839FRE3</accession>
<name>A0A839FRE3_9MICC</name>
<dbReference type="PANTHER" id="PTHR30346">
    <property type="entry name" value="TRANSCRIPTIONAL DUAL REGULATOR HCAR-RELATED"/>
    <property type="match status" value="1"/>
</dbReference>
<dbReference type="AlphaFoldDB" id="A0A839FRE3"/>
<dbReference type="SUPFAM" id="SSF46785">
    <property type="entry name" value="Winged helix' DNA-binding domain"/>
    <property type="match status" value="1"/>
</dbReference>
<dbReference type="GO" id="GO:0003677">
    <property type="term" value="F:DNA binding"/>
    <property type="evidence" value="ECO:0007669"/>
    <property type="project" value="UniProtKB-KW"/>
</dbReference>
<comment type="similarity">
    <text evidence="1">Belongs to the LysR transcriptional regulatory family.</text>
</comment>
<gene>
    <name evidence="6" type="ORF">HNR24_000815</name>
</gene>
<evidence type="ECO:0000259" key="5">
    <source>
        <dbReference type="PROSITE" id="PS50931"/>
    </source>
</evidence>
<organism evidence="6 7">
    <name type="scientific">Nesterenkonia jeotgali</name>
    <dbReference type="NCBI Taxonomy" id="317018"/>
    <lineage>
        <taxon>Bacteria</taxon>
        <taxon>Bacillati</taxon>
        <taxon>Actinomycetota</taxon>
        <taxon>Actinomycetes</taxon>
        <taxon>Micrococcales</taxon>
        <taxon>Micrococcaceae</taxon>
        <taxon>Nesterenkonia</taxon>
    </lineage>
</organism>
<evidence type="ECO:0000256" key="3">
    <source>
        <dbReference type="ARBA" id="ARBA00023125"/>
    </source>
</evidence>
<sequence length="287" mass="31411">MAWELRHIRTLVAIAEAGSFTDAAIGLGISQAQVSRTLGALEQHWDVRLVRRGPREAALTAQGQQAVRRGRHLLALAEQMEAETRGQQRLRLGYAWAAVGRHTRAMQRSWVERQPGVALTLIRGTGPLAGLSEGLVDAAIVRTPPPQGRFDSALVGLERRVASFPAEDPWASRRRLRMADFTDRAVLVDSQSGTTSPALWPAEQRPDTAAEVDSVDAWLDAITAGVGIGVSSEATAHQHQRAGVLYRVISDAPPVQVRLVWHRGERSQTIAALQRLLTELYAESDQH</sequence>
<keyword evidence="2" id="KW-0805">Transcription regulation</keyword>
<dbReference type="InterPro" id="IPR000847">
    <property type="entry name" value="LysR_HTH_N"/>
</dbReference>
<dbReference type="InterPro" id="IPR005119">
    <property type="entry name" value="LysR_subst-bd"/>
</dbReference>
<dbReference type="EMBL" id="JACJIH010000001">
    <property type="protein sequence ID" value="MBA8920882.1"/>
    <property type="molecule type" value="Genomic_DNA"/>
</dbReference>
<proteinExistence type="inferred from homology"/>
<evidence type="ECO:0000256" key="2">
    <source>
        <dbReference type="ARBA" id="ARBA00023015"/>
    </source>
</evidence>
<dbReference type="PANTHER" id="PTHR30346:SF0">
    <property type="entry name" value="HCA OPERON TRANSCRIPTIONAL ACTIVATOR HCAR"/>
    <property type="match status" value="1"/>
</dbReference>
<evidence type="ECO:0000256" key="1">
    <source>
        <dbReference type="ARBA" id="ARBA00009437"/>
    </source>
</evidence>